<dbReference type="FunFam" id="3.20.20.70:FF:000018">
    <property type="entry name" value="Probable transaldolase"/>
    <property type="match status" value="1"/>
</dbReference>
<reference evidence="5 6" key="1">
    <citation type="submission" date="2019-10" db="EMBL/GenBank/DDBJ databases">
        <title>Alkalibaculum tamaniensis sp.nov., a new alkaliphilic acetogen, isolated on methoxylated aromatics from a mud volcano.</title>
        <authorList>
            <person name="Khomyakova M.A."/>
            <person name="Merkel A.Y."/>
            <person name="Bonch-Osmolovskaya E.A."/>
            <person name="Slobodkin A.I."/>
        </authorList>
    </citation>
    <scope>NUCLEOTIDE SEQUENCE [LARGE SCALE GENOMIC DNA]</scope>
    <source>
        <strain evidence="5 6">M08DMB</strain>
    </source>
</reference>
<comment type="subcellular location">
    <subcellularLocation>
        <location evidence="1">Cytoplasm</location>
    </subcellularLocation>
</comment>
<keyword evidence="2" id="KW-0963">Cytoplasm</keyword>
<keyword evidence="4" id="KW-0704">Schiff base</keyword>
<dbReference type="SUPFAM" id="SSF51569">
    <property type="entry name" value="Aldolase"/>
    <property type="match status" value="1"/>
</dbReference>
<dbReference type="PANTHER" id="PTHR10683:SF36">
    <property type="entry name" value="TRANSALDOLASE"/>
    <property type="match status" value="1"/>
</dbReference>
<dbReference type="GO" id="GO:0005975">
    <property type="term" value="P:carbohydrate metabolic process"/>
    <property type="evidence" value="ECO:0007669"/>
    <property type="project" value="InterPro"/>
</dbReference>
<evidence type="ECO:0000313" key="6">
    <source>
        <dbReference type="Proteomes" id="UP000440004"/>
    </source>
</evidence>
<dbReference type="InterPro" id="IPR033919">
    <property type="entry name" value="TSA/FSA_arc/bac"/>
</dbReference>
<dbReference type="GO" id="GO:0016832">
    <property type="term" value="F:aldehyde-lyase activity"/>
    <property type="evidence" value="ECO:0007669"/>
    <property type="project" value="InterPro"/>
</dbReference>
<dbReference type="RefSeq" id="WP_152802902.1">
    <property type="nucleotide sequence ID" value="NZ_WHNX01000007.1"/>
</dbReference>
<keyword evidence="6" id="KW-1185">Reference proteome</keyword>
<evidence type="ECO:0000313" key="5">
    <source>
        <dbReference type="EMBL" id="MPW25424.1"/>
    </source>
</evidence>
<evidence type="ECO:0000256" key="3">
    <source>
        <dbReference type="ARBA" id="ARBA00022679"/>
    </source>
</evidence>
<name>A0A6A7K7N7_9FIRM</name>
<keyword evidence="3" id="KW-0808">Transferase</keyword>
<dbReference type="InterPro" id="IPR018225">
    <property type="entry name" value="Transaldolase_AS"/>
</dbReference>
<dbReference type="CDD" id="cd00956">
    <property type="entry name" value="Transaldolase_FSA"/>
    <property type="match status" value="1"/>
</dbReference>
<sequence length="228" mass="25225">MKILLDTANINEIKRCIDYYEIDGVTTNPSIIAKEGKAFIPHMKSIAKLIDDKRTLFVQVVATDYEGIIEDAKKILNEIDSNISVKIPVTKEGLKAMKSLSKNGFNIAATAIVTSQQGLMAAKCGAKYLIPYVNRVDNILGDGTNLVSEMMQMMINYNYNSEVIAASFKNIQQIHNCTLNGVHGVTISADLLDSLVHHSLTDTSVEQFTNDWMNAYDNQTSIRDEGSN</sequence>
<accession>A0A6A7K7N7</accession>
<dbReference type="AlphaFoldDB" id="A0A6A7K7N7"/>
<evidence type="ECO:0000256" key="2">
    <source>
        <dbReference type="ARBA" id="ARBA00022490"/>
    </source>
</evidence>
<dbReference type="PROSITE" id="PS01054">
    <property type="entry name" value="TRANSALDOLASE_1"/>
    <property type="match status" value="1"/>
</dbReference>
<dbReference type="GO" id="GO:0005737">
    <property type="term" value="C:cytoplasm"/>
    <property type="evidence" value="ECO:0007669"/>
    <property type="project" value="UniProtKB-SubCell"/>
</dbReference>
<dbReference type="EMBL" id="WHNX01000007">
    <property type="protein sequence ID" value="MPW25424.1"/>
    <property type="molecule type" value="Genomic_DNA"/>
</dbReference>
<dbReference type="InterPro" id="IPR001585">
    <property type="entry name" value="TAL/FSA"/>
</dbReference>
<dbReference type="PANTHER" id="PTHR10683">
    <property type="entry name" value="TRANSALDOLASE"/>
    <property type="match status" value="1"/>
</dbReference>
<dbReference type="Pfam" id="PF00923">
    <property type="entry name" value="TAL_FSA"/>
    <property type="match status" value="1"/>
</dbReference>
<dbReference type="InterPro" id="IPR013785">
    <property type="entry name" value="Aldolase_TIM"/>
</dbReference>
<gene>
    <name evidence="5" type="ORF">GC105_06445</name>
</gene>
<dbReference type="Gene3D" id="3.20.20.70">
    <property type="entry name" value="Aldolase class I"/>
    <property type="match status" value="1"/>
</dbReference>
<evidence type="ECO:0000256" key="1">
    <source>
        <dbReference type="ARBA" id="ARBA00004496"/>
    </source>
</evidence>
<dbReference type="Proteomes" id="UP000440004">
    <property type="component" value="Unassembled WGS sequence"/>
</dbReference>
<proteinExistence type="predicted"/>
<protein>
    <submittedName>
        <fullName evidence="5">Fructose-6-phosphate aldolase</fullName>
    </submittedName>
</protein>
<dbReference type="GO" id="GO:0016740">
    <property type="term" value="F:transferase activity"/>
    <property type="evidence" value="ECO:0007669"/>
    <property type="project" value="UniProtKB-KW"/>
</dbReference>
<organism evidence="5 6">
    <name type="scientific">Alkalibaculum sporogenes</name>
    <dbReference type="NCBI Taxonomy" id="2655001"/>
    <lineage>
        <taxon>Bacteria</taxon>
        <taxon>Bacillati</taxon>
        <taxon>Bacillota</taxon>
        <taxon>Clostridia</taxon>
        <taxon>Eubacteriales</taxon>
        <taxon>Eubacteriaceae</taxon>
        <taxon>Alkalibaculum</taxon>
    </lineage>
</organism>
<comment type="caution">
    <text evidence="5">The sequence shown here is derived from an EMBL/GenBank/DDBJ whole genome shotgun (WGS) entry which is preliminary data.</text>
</comment>
<dbReference type="PROSITE" id="PS00958">
    <property type="entry name" value="TRANSALDOLASE_2"/>
    <property type="match status" value="1"/>
</dbReference>
<evidence type="ECO:0000256" key="4">
    <source>
        <dbReference type="ARBA" id="ARBA00023270"/>
    </source>
</evidence>